<gene>
    <name evidence="1" type="ORF">JOF36_001438</name>
</gene>
<proteinExistence type="predicted"/>
<dbReference type="Proteomes" id="UP001519295">
    <property type="component" value="Unassembled WGS sequence"/>
</dbReference>
<protein>
    <submittedName>
        <fullName evidence="1">Uncharacterized protein</fullName>
    </submittedName>
</protein>
<reference evidence="1 2" key="1">
    <citation type="submission" date="2021-03" db="EMBL/GenBank/DDBJ databases">
        <title>Sequencing the genomes of 1000 actinobacteria strains.</title>
        <authorList>
            <person name="Klenk H.-P."/>
        </authorList>
    </citation>
    <scope>NUCLEOTIDE SEQUENCE [LARGE SCALE GENOMIC DNA]</scope>
    <source>
        <strain evidence="1 2">DSM 45256</strain>
    </source>
</reference>
<accession>A0ABS4VPB6</accession>
<dbReference type="RefSeq" id="WP_245350709.1">
    <property type="nucleotide sequence ID" value="NZ_JAGINU010000001.1"/>
</dbReference>
<evidence type="ECO:0000313" key="1">
    <source>
        <dbReference type="EMBL" id="MBP2365742.1"/>
    </source>
</evidence>
<name>A0ABS4VPB6_9PSEU</name>
<dbReference type="EMBL" id="JAGINU010000001">
    <property type="protein sequence ID" value="MBP2365742.1"/>
    <property type="molecule type" value="Genomic_DNA"/>
</dbReference>
<organism evidence="1 2">
    <name type="scientific">Pseudonocardia parietis</name>
    <dbReference type="NCBI Taxonomy" id="570936"/>
    <lineage>
        <taxon>Bacteria</taxon>
        <taxon>Bacillati</taxon>
        <taxon>Actinomycetota</taxon>
        <taxon>Actinomycetes</taxon>
        <taxon>Pseudonocardiales</taxon>
        <taxon>Pseudonocardiaceae</taxon>
        <taxon>Pseudonocardia</taxon>
    </lineage>
</organism>
<comment type="caution">
    <text evidence="1">The sequence shown here is derived from an EMBL/GenBank/DDBJ whole genome shotgun (WGS) entry which is preliminary data.</text>
</comment>
<keyword evidence="2" id="KW-1185">Reference proteome</keyword>
<sequence>MSAPAPMEHHEKMRMRAAAFRATRLYPGPVGELISRELLSWEDFGYRLGGNRMIMDLVHHVLTSQPAAQQTTRSDAA</sequence>
<evidence type="ECO:0000313" key="2">
    <source>
        <dbReference type="Proteomes" id="UP001519295"/>
    </source>
</evidence>